<evidence type="ECO:0000313" key="2">
    <source>
        <dbReference type="EMBL" id="KIW36635.1"/>
    </source>
</evidence>
<dbReference type="HOGENOM" id="CLU_037030_1_0_1"/>
<dbReference type="Proteomes" id="UP000053342">
    <property type="component" value="Unassembled WGS sequence"/>
</dbReference>
<name>A0A0D2D305_9EURO</name>
<dbReference type="VEuPathDB" id="FungiDB:PV06_11147"/>
<sequence length="517" mass="58516">MIWIEDVDYGGEADGIATVVDCGRLRLTVHNRTAHANFVSLQSAKHESLVRFEAMGSSAPFGDLFSSDDFDSQGFLHAPTPRWSDQADSVSPFSDSYPSLSTDHQRALRSSTPCLRPHLRAQKLTLLQPSEWDQNKTYNDDPPICLCITIGWKVTLNGKPFRRDTEQDVVLTLASYWELFLHSKVEDAAAKKRAQEKAMTLQGAEITVSVKQRGERPLIKQYNETNIDWSTIEKQLIKWGEVFPGKELRVDLSVNYKDSEDAGQQLKTSSAKRPDKRSARSATQQMRAELDAELDDQQASGKPAIWPGVFHLFRCLLSSCNAPNYCWPDPVAGVHRKLNNPMLKKLVKYAEDGNPLNTPNDVPEGLREEIRLEDQQRYDRKRKARAVSPQHYPPVNITNYLPGHPEPASLQPPDVKADSVNAAPKAVSALDIPGFRDDAVKDYVHYLQSKVRNKRHQAEFEKAGNIVLDDFLDLDQVYQEHNTDFFTARDVKLAPAIQFIRDIPAFVRHRQAKDNYV</sequence>
<feature type="region of interest" description="Disordered" evidence="1">
    <location>
        <begin position="261"/>
        <end position="283"/>
    </location>
</feature>
<dbReference type="RefSeq" id="XP_016256851.1">
    <property type="nucleotide sequence ID" value="XM_016412775.1"/>
</dbReference>
<dbReference type="GeneID" id="27363221"/>
<protein>
    <submittedName>
        <fullName evidence="2">Uncharacterized protein</fullName>
    </submittedName>
</protein>
<dbReference type="STRING" id="215243.A0A0D2D305"/>
<dbReference type="AlphaFoldDB" id="A0A0D2D305"/>
<evidence type="ECO:0000313" key="3">
    <source>
        <dbReference type="Proteomes" id="UP000053342"/>
    </source>
</evidence>
<evidence type="ECO:0000256" key="1">
    <source>
        <dbReference type="SAM" id="MobiDB-lite"/>
    </source>
</evidence>
<keyword evidence="3" id="KW-1185">Reference proteome</keyword>
<proteinExistence type="predicted"/>
<dbReference type="EMBL" id="KN847351">
    <property type="protein sequence ID" value="KIW36635.1"/>
    <property type="molecule type" value="Genomic_DNA"/>
</dbReference>
<dbReference type="OrthoDB" id="4149146at2759"/>
<organism evidence="2 3">
    <name type="scientific">Exophiala oligosperma</name>
    <dbReference type="NCBI Taxonomy" id="215243"/>
    <lineage>
        <taxon>Eukaryota</taxon>
        <taxon>Fungi</taxon>
        <taxon>Dikarya</taxon>
        <taxon>Ascomycota</taxon>
        <taxon>Pezizomycotina</taxon>
        <taxon>Eurotiomycetes</taxon>
        <taxon>Chaetothyriomycetidae</taxon>
        <taxon>Chaetothyriales</taxon>
        <taxon>Herpotrichiellaceae</taxon>
        <taxon>Exophiala</taxon>
    </lineage>
</organism>
<gene>
    <name evidence="2" type="ORF">PV06_11147</name>
</gene>
<reference evidence="2 3" key="1">
    <citation type="submission" date="2015-01" db="EMBL/GenBank/DDBJ databases">
        <title>The Genome Sequence of Exophiala oligosperma CBS72588.</title>
        <authorList>
            <consortium name="The Broad Institute Genomics Platform"/>
            <person name="Cuomo C."/>
            <person name="de Hoog S."/>
            <person name="Gorbushina A."/>
            <person name="Stielow B."/>
            <person name="Teixiera M."/>
            <person name="Abouelleil A."/>
            <person name="Chapman S.B."/>
            <person name="Priest M."/>
            <person name="Young S.K."/>
            <person name="Wortman J."/>
            <person name="Nusbaum C."/>
            <person name="Birren B."/>
        </authorList>
    </citation>
    <scope>NUCLEOTIDE SEQUENCE [LARGE SCALE GENOMIC DNA]</scope>
    <source>
        <strain evidence="2 3">CBS 72588</strain>
    </source>
</reference>
<accession>A0A0D2D305</accession>